<feature type="chain" id="PRO_5016286211" evidence="1">
    <location>
        <begin position="20"/>
        <end position="281"/>
    </location>
</feature>
<dbReference type="Proteomes" id="UP000245946">
    <property type="component" value="Unassembled WGS sequence"/>
</dbReference>
<proteinExistence type="predicted"/>
<sequence>MHFAKLLTLVAPFVAVVAALPHAGSELQTRGYTYTPADCTPIYAVGSANANLQLSAKVDVLGAIDSLAGALQGVVAGITAKVDVAVQQTVHDAVLDVELALKAAASVTATIKAQTEATVKLTAAEVDAAVKQALAASIAQINGVLAASIKLQAVLRADLDAAYAQISQYMSAITLDLTTLVGGSLAILGDLRVLAGIATMLGGAGCGCGGFADTLYLNLRLDNNVVPVVCNLLGFVVGQLETTLRTLLAPFALKTGVKLGAGLQISAALKSTLTLLTGTWH</sequence>
<gene>
    <name evidence="2" type="ORF">FA09DRAFT_335795</name>
</gene>
<feature type="signal peptide" evidence="1">
    <location>
        <begin position="1"/>
        <end position="19"/>
    </location>
</feature>
<dbReference type="AlphaFoldDB" id="A0A316ZJJ1"/>
<dbReference type="EMBL" id="KZ819283">
    <property type="protein sequence ID" value="PWO01163.1"/>
    <property type="molecule type" value="Genomic_DNA"/>
</dbReference>
<keyword evidence="1" id="KW-0732">Signal</keyword>
<evidence type="ECO:0000313" key="3">
    <source>
        <dbReference type="Proteomes" id="UP000245946"/>
    </source>
</evidence>
<evidence type="ECO:0000313" key="2">
    <source>
        <dbReference type="EMBL" id="PWO01163.1"/>
    </source>
</evidence>
<reference evidence="2 3" key="1">
    <citation type="journal article" date="2018" name="Mol. Biol. Evol.">
        <title>Broad Genomic Sampling Reveals a Smut Pathogenic Ancestry of the Fungal Clade Ustilaginomycotina.</title>
        <authorList>
            <person name="Kijpornyongpan T."/>
            <person name="Mondo S.J."/>
            <person name="Barry K."/>
            <person name="Sandor L."/>
            <person name="Lee J."/>
            <person name="Lipzen A."/>
            <person name="Pangilinan J."/>
            <person name="LaButti K."/>
            <person name="Hainaut M."/>
            <person name="Henrissat B."/>
            <person name="Grigoriev I.V."/>
            <person name="Spatafora J.W."/>
            <person name="Aime M.C."/>
        </authorList>
    </citation>
    <scope>NUCLEOTIDE SEQUENCE [LARGE SCALE GENOMIC DNA]</scope>
    <source>
        <strain evidence="2 3">MCA 4186</strain>
    </source>
</reference>
<dbReference type="RefSeq" id="XP_025601441.1">
    <property type="nucleotide sequence ID" value="XM_025743799.1"/>
</dbReference>
<dbReference type="GeneID" id="37271343"/>
<evidence type="ECO:0000256" key="1">
    <source>
        <dbReference type="SAM" id="SignalP"/>
    </source>
</evidence>
<keyword evidence="3" id="KW-1185">Reference proteome</keyword>
<name>A0A316ZJJ1_9BASI</name>
<accession>A0A316ZJJ1</accession>
<protein>
    <submittedName>
        <fullName evidence="2">Uncharacterized protein</fullName>
    </submittedName>
</protein>
<organism evidence="2 3">
    <name type="scientific">Tilletiopsis washingtonensis</name>
    <dbReference type="NCBI Taxonomy" id="58919"/>
    <lineage>
        <taxon>Eukaryota</taxon>
        <taxon>Fungi</taxon>
        <taxon>Dikarya</taxon>
        <taxon>Basidiomycota</taxon>
        <taxon>Ustilaginomycotina</taxon>
        <taxon>Exobasidiomycetes</taxon>
        <taxon>Entylomatales</taxon>
        <taxon>Entylomatales incertae sedis</taxon>
        <taxon>Tilletiopsis</taxon>
    </lineage>
</organism>